<evidence type="ECO:0000259" key="3">
    <source>
        <dbReference type="Pfam" id="PF00931"/>
    </source>
</evidence>
<feature type="domain" description="NB-ARC" evidence="3">
    <location>
        <begin position="81"/>
        <end position="228"/>
    </location>
</feature>
<accession>A0A1J3DS02</accession>
<dbReference type="GO" id="GO:0006952">
    <property type="term" value="P:defense response"/>
    <property type="evidence" value="ECO:0007669"/>
    <property type="project" value="UniProtKB-KW"/>
</dbReference>
<keyword evidence="1" id="KW-0611">Plant defense</keyword>
<reference evidence="4" key="1">
    <citation type="submission" date="2016-07" db="EMBL/GenBank/DDBJ databases">
        <title>De novo transcriptome assembly of four accessions of the metal hyperaccumulator plant Noccaea caerulescens.</title>
        <authorList>
            <person name="Blande D."/>
            <person name="Halimaa P."/>
            <person name="Tervahauta A.I."/>
            <person name="Aarts M.G."/>
            <person name="Karenlampi S.O."/>
        </authorList>
    </citation>
    <scope>NUCLEOTIDE SEQUENCE</scope>
</reference>
<organism evidence="4">
    <name type="scientific">Noccaea caerulescens</name>
    <name type="common">Alpine penny-cress</name>
    <name type="synonym">Thlaspi caerulescens</name>
    <dbReference type="NCBI Taxonomy" id="107243"/>
    <lineage>
        <taxon>Eukaryota</taxon>
        <taxon>Viridiplantae</taxon>
        <taxon>Streptophyta</taxon>
        <taxon>Embryophyta</taxon>
        <taxon>Tracheophyta</taxon>
        <taxon>Spermatophyta</taxon>
        <taxon>Magnoliopsida</taxon>
        <taxon>eudicotyledons</taxon>
        <taxon>Gunneridae</taxon>
        <taxon>Pentapetalae</taxon>
        <taxon>rosids</taxon>
        <taxon>malvids</taxon>
        <taxon>Brassicales</taxon>
        <taxon>Brassicaceae</taxon>
        <taxon>Coluteocarpeae</taxon>
        <taxon>Noccaea</taxon>
    </lineage>
</organism>
<gene>
    <name evidence="4" type="ORF">GA_TR22038_c0_g1_i1_g.72340</name>
</gene>
<evidence type="ECO:0000256" key="2">
    <source>
        <dbReference type="SAM" id="MobiDB-lite"/>
    </source>
</evidence>
<dbReference type="GO" id="GO:0043531">
    <property type="term" value="F:ADP binding"/>
    <property type="evidence" value="ECO:0007669"/>
    <property type="project" value="InterPro"/>
</dbReference>
<evidence type="ECO:0000313" key="4">
    <source>
        <dbReference type="EMBL" id="JAU20549.1"/>
    </source>
</evidence>
<feature type="region of interest" description="Disordered" evidence="2">
    <location>
        <begin position="342"/>
        <end position="375"/>
    </location>
</feature>
<dbReference type="AlphaFoldDB" id="A0A1J3DS02"/>
<name>A0A1J3DS02_NOCCA</name>
<dbReference type="Pfam" id="PF00931">
    <property type="entry name" value="NB-ARC"/>
    <property type="match status" value="1"/>
</dbReference>
<dbReference type="SUPFAM" id="SSF52540">
    <property type="entry name" value="P-loop containing nucleoside triphosphate hydrolases"/>
    <property type="match status" value="1"/>
</dbReference>
<dbReference type="Gene3D" id="3.40.50.300">
    <property type="entry name" value="P-loop containing nucleotide triphosphate hydrolases"/>
    <property type="match status" value="1"/>
</dbReference>
<dbReference type="EMBL" id="GEVI01011771">
    <property type="protein sequence ID" value="JAU20549.1"/>
    <property type="molecule type" value="Transcribed_RNA"/>
</dbReference>
<evidence type="ECO:0000256" key="1">
    <source>
        <dbReference type="ARBA" id="ARBA00022821"/>
    </source>
</evidence>
<dbReference type="InterPro" id="IPR002182">
    <property type="entry name" value="NB-ARC"/>
</dbReference>
<proteinExistence type="predicted"/>
<dbReference type="PANTHER" id="PTHR36766:SF70">
    <property type="entry name" value="DISEASE RESISTANCE PROTEIN RGA4"/>
    <property type="match status" value="1"/>
</dbReference>
<protein>
    <submittedName>
        <fullName evidence="4">Putative disease resistance protein</fullName>
    </submittedName>
</protein>
<dbReference type="PANTHER" id="PTHR36766">
    <property type="entry name" value="PLANT BROAD-SPECTRUM MILDEW RESISTANCE PROTEIN RPW8"/>
    <property type="match status" value="1"/>
</dbReference>
<sequence>MAPVISQSEADKGDFKLRFQARYNGWLEKSHTTKREEDSEIKYLSTGILKKRVVKEADEDDRVETNSSLPGPKIHGFSNEIKSLKNFLLDQKVYNDFKSLVVVGEYGVGKTALCKTIFNDGDVRSVYAPRIWVSMHSNESKEGLDGKICVLKKILKGLGVEDKMLGSIKTEAEEECRNKQEVGESDGETAKEKELAALLYALHLNLRWKKYLIVFDDVREEDNWNEMLQDDEEKLKKDKKWGKYLSDGFPKGSGGRVIYTTRDEKNNLAKKLVAEEHEIHRLWPLTDSLSVWTIYKEALKENEEEEPPRNDKKCIDELMNKSRGLPLAVRLMATLLPVFLDDEKTDQNDGSNNGAPGSGNNVTPEENTPQPAQED</sequence>
<feature type="compositionally biased region" description="Polar residues" evidence="2">
    <location>
        <begin position="362"/>
        <end position="375"/>
    </location>
</feature>
<feature type="compositionally biased region" description="Low complexity" evidence="2">
    <location>
        <begin position="348"/>
        <end position="361"/>
    </location>
</feature>
<dbReference type="InterPro" id="IPR027417">
    <property type="entry name" value="P-loop_NTPase"/>
</dbReference>